<dbReference type="SUPFAM" id="SSF52540">
    <property type="entry name" value="P-loop containing nucleoside triphosphate hydrolases"/>
    <property type="match status" value="1"/>
</dbReference>
<keyword evidence="4" id="KW-0694">RNA-binding</keyword>
<dbReference type="GeneID" id="25915686"/>
<dbReference type="STRING" id="667725.A0A0L0F6R8"/>
<dbReference type="GO" id="GO:0003723">
    <property type="term" value="F:RNA binding"/>
    <property type="evidence" value="ECO:0007669"/>
    <property type="project" value="UniProtKB-UniRule"/>
</dbReference>
<sequence>MQKSTHQERGAVIQSTTGTGKSLAFLLPALSHIDRTQLNTQILIVTPTRELSVQISKVILPLLKGGSAKYKTCPITLSRLTGIVDKDMKEFL</sequence>
<evidence type="ECO:0000313" key="6">
    <source>
        <dbReference type="EMBL" id="KNC72266.1"/>
    </source>
</evidence>
<dbReference type="GO" id="GO:0003724">
    <property type="term" value="F:RNA helicase activity"/>
    <property type="evidence" value="ECO:0007669"/>
    <property type="project" value="UniProtKB-EC"/>
</dbReference>
<feature type="non-terminal residue" evidence="6">
    <location>
        <position position="92"/>
    </location>
</feature>
<name>A0A0L0F6R8_9EUKA</name>
<dbReference type="OrthoDB" id="10256233at2759"/>
<dbReference type="Pfam" id="PF00270">
    <property type="entry name" value="DEAD"/>
    <property type="match status" value="1"/>
</dbReference>
<evidence type="ECO:0000256" key="4">
    <source>
        <dbReference type="RuleBase" id="RU365068"/>
    </source>
</evidence>
<comment type="catalytic activity">
    <reaction evidence="4">
        <text>ATP + H2O = ADP + phosphate + H(+)</text>
        <dbReference type="Rhea" id="RHEA:13065"/>
        <dbReference type="ChEBI" id="CHEBI:15377"/>
        <dbReference type="ChEBI" id="CHEBI:15378"/>
        <dbReference type="ChEBI" id="CHEBI:30616"/>
        <dbReference type="ChEBI" id="CHEBI:43474"/>
        <dbReference type="ChEBI" id="CHEBI:456216"/>
        <dbReference type="EC" id="3.6.4.13"/>
    </reaction>
</comment>
<evidence type="ECO:0000256" key="1">
    <source>
        <dbReference type="ARBA" id="ARBA00022741"/>
    </source>
</evidence>
<dbReference type="GO" id="GO:0005524">
    <property type="term" value="F:ATP binding"/>
    <property type="evidence" value="ECO:0007669"/>
    <property type="project" value="UniProtKB-UniRule"/>
</dbReference>
<keyword evidence="1 4" id="KW-0547">Nucleotide-binding</keyword>
<dbReference type="InterPro" id="IPR011545">
    <property type="entry name" value="DEAD/DEAH_box_helicase_dom"/>
</dbReference>
<keyword evidence="4" id="KW-0347">Helicase</keyword>
<evidence type="ECO:0000259" key="5">
    <source>
        <dbReference type="PROSITE" id="PS51192"/>
    </source>
</evidence>
<dbReference type="Proteomes" id="UP000054560">
    <property type="component" value="Unassembled WGS sequence"/>
</dbReference>
<keyword evidence="2 4" id="KW-0378">Hydrolase</keyword>
<protein>
    <recommendedName>
        <fullName evidence="4">ATP-dependent RNA helicase</fullName>
        <ecNumber evidence="4">3.6.4.13</ecNumber>
    </recommendedName>
</protein>
<dbReference type="InterPro" id="IPR014001">
    <property type="entry name" value="Helicase_ATP-bd"/>
</dbReference>
<comment type="function">
    <text evidence="4">RNA helicase.</text>
</comment>
<dbReference type="EMBL" id="KQ247323">
    <property type="protein sequence ID" value="KNC72266.1"/>
    <property type="molecule type" value="Genomic_DNA"/>
</dbReference>
<dbReference type="PANTHER" id="PTHR24031">
    <property type="entry name" value="RNA HELICASE"/>
    <property type="match status" value="1"/>
</dbReference>
<keyword evidence="3 4" id="KW-0067">ATP-binding</keyword>
<evidence type="ECO:0000256" key="3">
    <source>
        <dbReference type="ARBA" id="ARBA00022840"/>
    </source>
</evidence>
<comment type="domain">
    <text evidence="4">The Q motif is unique to and characteristic of the DEAD box family of RNA helicases and controls ATP binding and hydrolysis.</text>
</comment>
<dbReference type="EC" id="3.6.4.13" evidence="4"/>
<dbReference type="RefSeq" id="XP_014146168.1">
    <property type="nucleotide sequence ID" value="XM_014290693.1"/>
</dbReference>
<evidence type="ECO:0000256" key="2">
    <source>
        <dbReference type="ARBA" id="ARBA00022801"/>
    </source>
</evidence>
<reference evidence="6 7" key="1">
    <citation type="submission" date="2011-02" db="EMBL/GenBank/DDBJ databases">
        <title>The Genome Sequence of Sphaeroforma arctica JP610.</title>
        <authorList>
            <consortium name="The Broad Institute Genome Sequencing Platform"/>
            <person name="Russ C."/>
            <person name="Cuomo C."/>
            <person name="Young S.K."/>
            <person name="Zeng Q."/>
            <person name="Gargeya S."/>
            <person name="Alvarado L."/>
            <person name="Berlin A."/>
            <person name="Chapman S.B."/>
            <person name="Chen Z."/>
            <person name="Freedman E."/>
            <person name="Gellesch M."/>
            <person name="Goldberg J."/>
            <person name="Griggs A."/>
            <person name="Gujja S."/>
            <person name="Heilman E."/>
            <person name="Heiman D."/>
            <person name="Howarth C."/>
            <person name="Mehta T."/>
            <person name="Neiman D."/>
            <person name="Pearson M."/>
            <person name="Roberts A."/>
            <person name="Saif S."/>
            <person name="Shea T."/>
            <person name="Shenoy N."/>
            <person name="Sisk P."/>
            <person name="Stolte C."/>
            <person name="Sykes S."/>
            <person name="White J."/>
            <person name="Yandava C."/>
            <person name="Burger G."/>
            <person name="Gray M.W."/>
            <person name="Holland P.W.H."/>
            <person name="King N."/>
            <person name="Lang F.B.F."/>
            <person name="Roger A.J."/>
            <person name="Ruiz-Trillo I."/>
            <person name="Haas B."/>
            <person name="Nusbaum C."/>
            <person name="Birren B."/>
        </authorList>
    </citation>
    <scope>NUCLEOTIDE SEQUENCE [LARGE SCALE GENOMIC DNA]</scope>
    <source>
        <strain evidence="6 7">JP610</strain>
    </source>
</reference>
<keyword evidence="7" id="KW-1185">Reference proteome</keyword>
<accession>A0A0L0F6R8</accession>
<feature type="domain" description="Helicase ATP-binding" evidence="5">
    <location>
        <begin position="2"/>
        <end position="92"/>
    </location>
</feature>
<dbReference type="Gene3D" id="3.40.50.300">
    <property type="entry name" value="P-loop containing nucleotide triphosphate hydrolases"/>
    <property type="match status" value="1"/>
</dbReference>
<evidence type="ECO:0000313" key="7">
    <source>
        <dbReference type="Proteomes" id="UP000054560"/>
    </source>
</evidence>
<dbReference type="AlphaFoldDB" id="A0A0L0F6R8"/>
<dbReference type="PROSITE" id="PS51192">
    <property type="entry name" value="HELICASE_ATP_BIND_1"/>
    <property type="match status" value="1"/>
</dbReference>
<gene>
    <name evidence="6" type="ORF">SARC_15182</name>
</gene>
<proteinExistence type="inferred from homology"/>
<dbReference type="InterPro" id="IPR027417">
    <property type="entry name" value="P-loop_NTPase"/>
</dbReference>
<comment type="similarity">
    <text evidence="4">Belongs to the DEAD box helicase family.</text>
</comment>
<dbReference type="GO" id="GO:0016787">
    <property type="term" value="F:hydrolase activity"/>
    <property type="evidence" value="ECO:0007669"/>
    <property type="project" value="UniProtKB-KW"/>
</dbReference>
<organism evidence="6 7">
    <name type="scientific">Sphaeroforma arctica JP610</name>
    <dbReference type="NCBI Taxonomy" id="667725"/>
    <lineage>
        <taxon>Eukaryota</taxon>
        <taxon>Ichthyosporea</taxon>
        <taxon>Ichthyophonida</taxon>
        <taxon>Sphaeroforma</taxon>
    </lineage>
</organism>